<evidence type="ECO:0000313" key="1">
    <source>
        <dbReference type="EMBL" id="GHW00586.1"/>
    </source>
</evidence>
<protein>
    <recommendedName>
        <fullName evidence="3">RNA polymerase sigma-70 region 4 domain-containing protein</fullName>
    </recommendedName>
</protein>
<gene>
    <name evidence="1" type="ORF">lacNasYZ03_02730</name>
</gene>
<comment type="caution">
    <text evidence="1">The sequence shown here is derived from an EMBL/GenBank/DDBJ whole genome shotgun (WGS) entry which is preliminary data.</text>
</comment>
<reference evidence="2" key="1">
    <citation type="submission" date="2021-01" db="EMBL/GenBank/DDBJ databases">
        <title>Draft genome sequence of Nasalis larvatus strain YZ03.</title>
        <authorList>
            <person name="Suzuki-Hashido N."/>
            <person name="Tsuchida S."/>
            <person name="Hayakawa T."/>
        </authorList>
    </citation>
    <scope>NUCLEOTIDE SEQUENCE [LARGE SCALE GENOMIC DNA]</scope>
    <source>
        <strain evidence="2">YZ03</strain>
    </source>
</reference>
<evidence type="ECO:0000313" key="2">
    <source>
        <dbReference type="Proteomes" id="UP000616547"/>
    </source>
</evidence>
<organism evidence="1 2">
    <name type="scientific">Lactobacillus nasalidis</name>
    <dbReference type="NCBI Taxonomy" id="2797258"/>
    <lineage>
        <taxon>Bacteria</taxon>
        <taxon>Bacillati</taxon>
        <taxon>Bacillota</taxon>
        <taxon>Bacilli</taxon>
        <taxon>Lactobacillales</taxon>
        <taxon>Lactobacillaceae</taxon>
        <taxon>Lactobacillus</taxon>
    </lineage>
</organism>
<proteinExistence type="predicted"/>
<keyword evidence="2" id="KW-1185">Reference proteome</keyword>
<accession>A0ABQ3W2P9</accession>
<dbReference type="Proteomes" id="UP000616547">
    <property type="component" value="Unassembled WGS sequence"/>
</dbReference>
<evidence type="ECO:0008006" key="3">
    <source>
        <dbReference type="Google" id="ProtNLM"/>
    </source>
</evidence>
<sequence length="51" mass="6103">MSLLELEELLLQLGQRQSAEICRHYQISETRLKRAKYRVKAKFAQKLLLEE</sequence>
<name>A0ABQ3W2P9_9LACO</name>
<dbReference type="EMBL" id="BOCI01000097">
    <property type="protein sequence ID" value="GHW00586.1"/>
    <property type="molecule type" value="Genomic_DNA"/>
</dbReference>